<name>A0A3R6WS25_APHAT</name>
<dbReference type="InterPro" id="IPR054413">
    <property type="entry name" value="LSO1/2"/>
</dbReference>
<dbReference type="InterPro" id="IPR054414">
    <property type="entry name" value="Ccdc124/Oxs1_C"/>
</dbReference>
<feature type="compositionally biased region" description="Low complexity" evidence="3">
    <location>
        <begin position="34"/>
        <end position="48"/>
    </location>
</feature>
<feature type="compositionally biased region" description="Low complexity" evidence="3">
    <location>
        <begin position="14"/>
        <end position="23"/>
    </location>
</feature>
<gene>
    <name evidence="6" type="ORF">DYB26_006625</name>
</gene>
<evidence type="ECO:0000256" key="2">
    <source>
        <dbReference type="ARBA" id="ARBA00023054"/>
    </source>
</evidence>
<proteinExistence type="inferred from homology"/>
<evidence type="ECO:0000313" key="7">
    <source>
        <dbReference type="Proteomes" id="UP000286510"/>
    </source>
</evidence>
<dbReference type="Pfam" id="PF22048">
    <property type="entry name" value="LSO1_2-like"/>
    <property type="match status" value="1"/>
</dbReference>
<dbReference type="Pfam" id="PF06244">
    <property type="entry name" value="Ccdc124"/>
    <property type="match status" value="1"/>
</dbReference>
<dbReference type="AlphaFoldDB" id="A0A3R6WS25"/>
<feature type="domain" description="Coiled-coil" evidence="4">
    <location>
        <begin position="153"/>
        <end position="191"/>
    </location>
</feature>
<dbReference type="PANTHER" id="PTHR21680:SF0">
    <property type="entry name" value="COILED-COIL DOMAIN-CONTAINING PROTEIN 124"/>
    <property type="match status" value="1"/>
</dbReference>
<evidence type="ECO:0000256" key="3">
    <source>
        <dbReference type="SAM" id="MobiDB-lite"/>
    </source>
</evidence>
<evidence type="ECO:0000313" key="6">
    <source>
        <dbReference type="EMBL" id="RHY80486.1"/>
    </source>
</evidence>
<dbReference type="GO" id="GO:0003713">
    <property type="term" value="F:transcription coactivator activity"/>
    <property type="evidence" value="ECO:0007669"/>
    <property type="project" value="TreeGrafter"/>
</dbReference>
<organism evidence="6 7">
    <name type="scientific">Aphanomyces astaci</name>
    <name type="common">Crayfish plague agent</name>
    <dbReference type="NCBI Taxonomy" id="112090"/>
    <lineage>
        <taxon>Eukaryota</taxon>
        <taxon>Sar</taxon>
        <taxon>Stramenopiles</taxon>
        <taxon>Oomycota</taxon>
        <taxon>Saprolegniomycetes</taxon>
        <taxon>Saprolegniales</taxon>
        <taxon>Verrucalvaceae</taxon>
        <taxon>Aphanomyces</taxon>
    </lineage>
</organism>
<dbReference type="PANTHER" id="PTHR21680">
    <property type="entry name" value="COILED-COIL DOMAIN-CONTAINING PROTEIN 124"/>
    <property type="match status" value="1"/>
</dbReference>
<evidence type="ECO:0000259" key="4">
    <source>
        <dbReference type="Pfam" id="PF06244"/>
    </source>
</evidence>
<accession>A0A3R6WS25</accession>
<dbReference type="Proteomes" id="UP000286510">
    <property type="component" value="Unassembled WGS sequence"/>
</dbReference>
<comment type="similarity">
    <text evidence="1">Belongs to the CCDC124 family.</text>
</comment>
<reference evidence="6 7" key="1">
    <citation type="submission" date="2018-08" db="EMBL/GenBank/DDBJ databases">
        <title>Aphanomyces genome sequencing and annotation.</title>
        <authorList>
            <person name="Minardi D."/>
            <person name="Oidtmann B."/>
            <person name="Van Der Giezen M."/>
            <person name="Studholme D.J."/>
        </authorList>
    </citation>
    <scope>NUCLEOTIDE SEQUENCE [LARGE SCALE GENOMIC DNA]</scope>
    <source>
        <strain evidence="6 7">FDL457</strain>
    </source>
</reference>
<dbReference type="VEuPathDB" id="FungiDB:H257_05919"/>
<feature type="region of interest" description="Disordered" evidence="3">
    <location>
        <begin position="488"/>
        <end position="511"/>
    </location>
</feature>
<feature type="domain" description="LSO1/LSO2" evidence="5">
    <location>
        <begin position="10"/>
        <end position="79"/>
    </location>
</feature>
<feature type="compositionally biased region" description="Polar residues" evidence="3">
    <location>
        <begin position="1"/>
        <end position="11"/>
    </location>
</feature>
<dbReference type="InterPro" id="IPR010422">
    <property type="entry name" value="Ccdc124/Oxs1"/>
</dbReference>
<evidence type="ECO:0000259" key="5">
    <source>
        <dbReference type="Pfam" id="PF22048"/>
    </source>
</evidence>
<dbReference type="GO" id="GO:0006366">
    <property type="term" value="P:transcription by RNA polymerase II"/>
    <property type="evidence" value="ECO:0007669"/>
    <property type="project" value="TreeGrafter"/>
</dbReference>
<keyword evidence="2" id="KW-0175">Coiled coil</keyword>
<comment type="caution">
    <text evidence="6">The sequence shown here is derived from an EMBL/GenBank/DDBJ whole genome shotgun (WGS) entry which is preliminary data.</text>
</comment>
<dbReference type="GO" id="GO:0005634">
    <property type="term" value="C:nucleus"/>
    <property type="evidence" value="ECO:0007669"/>
    <property type="project" value="TreeGrafter"/>
</dbReference>
<evidence type="ECO:0000256" key="1">
    <source>
        <dbReference type="ARBA" id="ARBA00008296"/>
    </source>
</evidence>
<protein>
    <submittedName>
        <fullName evidence="6">Uncharacterized protein</fullName>
    </submittedName>
</protein>
<dbReference type="VEuPathDB" id="FungiDB:H257_05917"/>
<dbReference type="EMBL" id="QUTF01027265">
    <property type="protein sequence ID" value="RHY80486.1"/>
    <property type="molecule type" value="Genomic_DNA"/>
</dbReference>
<feature type="compositionally biased region" description="Basic and acidic residues" evidence="3">
    <location>
        <begin position="49"/>
        <end position="75"/>
    </location>
</feature>
<sequence length="511" mass="56926">MGPKKGNTNTKVEAANQRKAAQAADKKSKKSAQEEANAAADWAQGADGRSAKRAQEEELKRQQADAKKAELKRLQEEEEAAMSGIKAKAKSKAQKDIDKPWEAALAPVAKKSNKGSRAPPPAPKVVAAPAPARPASRNDIVFDERSDDDLFQNRNRLQTDALEATTIEGALDMLGVNDKDPERHPERRMKARHILRRRGASVPRQLVVQWQKIETCQLHNAGFVLLNYDVALHHSTSGHYTLRVCRGTWVPYQVEVELLFHSGLLSASSRGQRADSCPQSRAELEKSSIVVGYDPLNYSTSAKEMNAMSTSRYLQHPGDNDRRKRIKEEHRVRHFDLGDANEKPLTYDTSSKLQDPTGEIEKYTAKLNVDARAMLVKTSAIVGYEKAQFTTSTKAATQWNRDDMKKSIAMRDETRKITGPKKCPFVYGDDDVGYVSTAKGTMNFDQKDAKVAVMAADVKDDLRKCHYSFGHDNVDYSTSSHIAPMSSEAYREATKKHPPLNDPRKGSVYFS</sequence>
<feature type="region of interest" description="Disordered" evidence="3">
    <location>
        <begin position="1"/>
        <end position="132"/>
    </location>
</feature>